<evidence type="ECO:0000313" key="3">
    <source>
        <dbReference type="Proteomes" id="UP001243989"/>
    </source>
</evidence>
<dbReference type="GeneID" id="85481055"/>
<feature type="compositionally biased region" description="Basic and acidic residues" evidence="1">
    <location>
        <begin position="84"/>
        <end position="93"/>
    </location>
</feature>
<dbReference type="EMBL" id="JAHMHQ010000017">
    <property type="protein sequence ID" value="KAK1633768.1"/>
    <property type="molecule type" value="Genomic_DNA"/>
</dbReference>
<dbReference type="AlphaFoldDB" id="A0AAI9ZMR0"/>
<dbReference type="Proteomes" id="UP001243989">
    <property type="component" value="Unassembled WGS sequence"/>
</dbReference>
<feature type="region of interest" description="Disordered" evidence="1">
    <location>
        <begin position="70"/>
        <end position="93"/>
    </location>
</feature>
<gene>
    <name evidence="2" type="ORF">BDP81DRAFT_70890</name>
</gene>
<comment type="caution">
    <text evidence="2">The sequence shown here is derived from an EMBL/GenBank/DDBJ whole genome shotgun (WGS) entry which is preliminary data.</text>
</comment>
<dbReference type="RefSeq" id="XP_060442375.1">
    <property type="nucleotide sequence ID" value="XM_060596193.1"/>
</dbReference>
<evidence type="ECO:0000256" key="1">
    <source>
        <dbReference type="SAM" id="MobiDB-lite"/>
    </source>
</evidence>
<keyword evidence="3" id="KW-1185">Reference proteome</keyword>
<sequence length="162" mass="17577">MGPWVGTVKSALPLFFYSAFPGDQRVNPTRGRPFLASGRCPKSERLPDLYASGWYTPIAFADGRRLQFQESISSSRGPSAGRRRGGERARLKPSCDGDLGRSWMFEAGWRTHLGLGRKAGGTFAQIPTYLQGQAGLMPTCQFSSRSSSFGKVVVSVAVAGRI</sequence>
<proteinExistence type="predicted"/>
<reference evidence="2" key="1">
    <citation type="submission" date="2021-06" db="EMBL/GenBank/DDBJ databases">
        <title>Comparative genomics, transcriptomics and evolutionary studies reveal genomic signatures of adaptation to plant cell wall in hemibiotrophic fungi.</title>
        <authorList>
            <consortium name="DOE Joint Genome Institute"/>
            <person name="Baroncelli R."/>
            <person name="Diaz J.F."/>
            <person name="Benocci T."/>
            <person name="Peng M."/>
            <person name="Battaglia E."/>
            <person name="Haridas S."/>
            <person name="Andreopoulos W."/>
            <person name="Labutti K."/>
            <person name="Pangilinan J."/>
            <person name="Floch G.L."/>
            <person name="Makela M.R."/>
            <person name="Henrissat B."/>
            <person name="Grigoriev I.V."/>
            <person name="Crouch J.A."/>
            <person name="De Vries R.P."/>
            <person name="Sukno S.A."/>
            <person name="Thon M.R."/>
        </authorList>
    </citation>
    <scope>NUCLEOTIDE SEQUENCE</scope>
    <source>
        <strain evidence="2">CBS 102054</strain>
    </source>
</reference>
<name>A0AAI9ZMR0_9PEZI</name>
<protein>
    <submittedName>
        <fullName evidence="2">Uncharacterized protein</fullName>
    </submittedName>
</protein>
<organism evidence="2 3">
    <name type="scientific">Colletotrichum phormii</name>
    <dbReference type="NCBI Taxonomy" id="359342"/>
    <lineage>
        <taxon>Eukaryota</taxon>
        <taxon>Fungi</taxon>
        <taxon>Dikarya</taxon>
        <taxon>Ascomycota</taxon>
        <taxon>Pezizomycotina</taxon>
        <taxon>Sordariomycetes</taxon>
        <taxon>Hypocreomycetidae</taxon>
        <taxon>Glomerellales</taxon>
        <taxon>Glomerellaceae</taxon>
        <taxon>Colletotrichum</taxon>
        <taxon>Colletotrichum acutatum species complex</taxon>
    </lineage>
</organism>
<evidence type="ECO:0000313" key="2">
    <source>
        <dbReference type="EMBL" id="KAK1633768.1"/>
    </source>
</evidence>
<accession>A0AAI9ZMR0</accession>